<name>A0A4U5LWW0_STECR</name>
<dbReference type="AlphaFoldDB" id="A0A4U5LWW0"/>
<reference evidence="1 2" key="1">
    <citation type="journal article" date="2015" name="Genome Biol.">
        <title>Comparative genomics of Steinernema reveals deeply conserved gene regulatory networks.</title>
        <authorList>
            <person name="Dillman A.R."/>
            <person name="Macchietto M."/>
            <person name="Porter C.F."/>
            <person name="Rogers A."/>
            <person name="Williams B."/>
            <person name="Antoshechkin I."/>
            <person name="Lee M.M."/>
            <person name="Goodwin Z."/>
            <person name="Lu X."/>
            <person name="Lewis E.E."/>
            <person name="Goodrich-Blair H."/>
            <person name="Stock S.P."/>
            <person name="Adams B.J."/>
            <person name="Sternberg P.W."/>
            <person name="Mortazavi A."/>
        </authorList>
    </citation>
    <scope>NUCLEOTIDE SEQUENCE [LARGE SCALE GENOMIC DNA]</scope>
    <source>
        <strain evidence="1 2">ALL</strain>
    </source>
</reference>
<sequence>MEILCGVLVRKQFERLNLGRKIQKEEQKSVFDRVMAFLIQMDGSKMSRKEAIFNANQLTSDDFNVPVNMLENDPNTVYYSFEHNGNEVDLCYEWRKNKSVKGTSNKRG</sequence>
<protein>
    <submittedName>
        <fullName evidence="1">Uncharacterized protein</fullName>
    </submittedName>
</protein>
<accession>A0A4U5LWW0</accession>
<evidence type="ECO:0000313" key="2">
    <source>
        <dbReference type="Proteomes" id="UP000298663"/>
    </source>
</evidence>
<keyword evidence="2" id="KW-1185">Reference proteome</keyword>
<dbReference type="EMBL" id="AZBU02000011">
    <property type="protein sequence ID" value="TKR60672.1"/>
    <property type="molecule type" value="Genomic_DNA"/>
</dbReference>
<reference evidence="1 2" key="2">
    <citation type="journal article" date="2019" name="G3 (Bethesda)">
        <title>Hybrid Assembly of the Genome of the Entomopathogenic Nematode Steinernema carpocapsae Identifies the X-Chromosome.</title>
        <authorList>
            <person name="Serra L."/>
            <person name="Macchietto M."/>
            <person name="Macias-Munoz A."/>
            <person name="McGill C.J."/>
            <person name="Rodriguez I.M."/>
            <person name="Rodriguez B."/>
            <person name="Murad R."/>
            <person name="Mortazavi A."/>
        </authorList>
    </citation>
    <scope>NUCLEOTIDE SEQUENCE [LARGE SCALE GENOMIC DNA]</scope>
    <source>
        <strain evidence="1 2">ALL</strain>
    </source>
</reference>
<evidence type="ECO:0000313" key="1">
    <source>
        <dbReference type="EMBL" id="TKR60672.1"/>
    </source>
</evidence>
<gene>
    <name evidence="1" type="ORF">L596_027884</name>
</gene>
<organism evidence="1 2">
    <name type="scientific">Steinernema carpocapsae</name>
    <name type="common">Entomopathogenic nematode</name>
    <dbReference type="NCBI Taxonomy" id="34508"/>
    <lineage>
        <taxon>Eukaryota</taxon>
        <taxon>Metazoa</taxon>
        <taxon>Ecdysozoa</taxon>
        <taxon>Nematoda</taxon>
        <taxon>Chromadorea</taxon>
        <taxon>Rhabditida</taxon>
        <taxon>Tylenchina</taxon>
        <taxon>Panagrolaimomorpha</taxon>
        <taxon>Strongyloidoidea</taxon>
        <taxon>Steinernematidae</taxon>
        <taxon>Steinernema</taxon>
    </lineage>
</organism>
<proteinExistence type="predicted"/>
<comment type="caution">
    <text evidence="1">The sequence shown here is derived from an EMBL/GenBank/DDBJ whole genome shotgun (WGS) entry which is preliminary data.</text>
</comment>
<dbReference type="Proteomes" id="UP000298663">
    <property type="component" value="Unassembled WGS sequence"/>
</dbReference>